<reference evidence="1" key="1">
    <citation type="submission" date="2019-07" db="EMBL/GenBank/DDBJ databases">
        <authorList>
            <person name="Ashton P.M."/>
            <person name="Dallman T."/>
            <person name="Nair S."/>
            <person name="De Pinna E."/>
            <person name="Peters T."/>
            <person name="Grant K."/>
        </authorList>
    </citation>
    <scope>NUCLEOTIDE SEQUENCE</scope>
    <source>
        <strain evidence="2">527491</strain>
        <strain evidence="3">762338</strain>
        <strain evidence="1">769168</strain>
    </source>
</reference>
<dbReference type="Pfam" id="PF05930">
    <property type="entry name" value="Phage_AlpA"/>
    <property type="match status" value="1"/>
</dbReference>
<dbReference type="EMBL" id="AAHZXX010000030">
    <property type="protein sequence ID" value="ECC0690316.1"/>
    <property type="molecule type" value="Genomic_DNA"/>
</dbReference>
<organism evidence="1">
    <name type="scientific">Salmonella enterica I</name>
    <dbReference type="NCBI Taxonomy" id="59201"/>
    <lineage>
        <taxon>Bacteria</taxon>
        <taxon>Pseudomonadati</taxon>
        <taxon>Pseudomonadota</taxon>
        <taxon>Gammaproteobacteria</taxon>
        <taxon>Enterobacterales</taxon>
        <taxon>Enterobacteriaceae</taxon>
        <taxon>Salmonella</taxon>
    </lineage>
</organism>
<evidence type="ECO:0000313" key="2">
    <source>
        <dbReference type="EMBL" id="ECI4617828.1"/>
    </source>
</evidence>
<accession>A0A3Y9JAV1</accession>
<name>A0A3Y9JAV1_SALET</name>
<gene>
    <name evidence="2" type="ORF">DPC26_19740</name>
    <name evidence="3" type="ORF">FKN96_18585</name>
    <name evidence="1" type="ORF">FMV10_18560</name>
</gene>
<comment type="caution">
    <text evidence="1">The sequence shown here is derived from an EMBL/GenBank/DDBJ whole genome shotgun (WGS) entry which is preliminary data.</text>
</comment>
<dbReference type="SUPFAM" id="SSF46955">
    <property type="entry name" value="Putative DNA-binding domain"/>
    <property type="match status" value="1"/>
</dbReference>
<dbReference type="InterPro" id="IPR010260">
    <property type="entry name" value="AlpA"/>
</dbReference>
<evidence type="ECO:0000313" key="1">
    <source>
        <dbReference type="EMBL" id="ECC0690316.1"/>
    </source>
</evidence>
<proteinExistence type="predicted"/>
<sequence>MEKPLPLIKITELCEMVGRSRSTIWTWTRDGLLPQPVKLHGRVIGWRQELIEKWLNAGGNTQ</sequence>
<dbReference type="AlphaFoldDB" id="A0A3Y9JAV1"/>
<protein>
    <submittedName>
        <fullName evidence="1">AlpA family phage regulatory protein</fullName>
    </submittedName>
    <submittedName>
        <fullName evidence="2">Transcriptional regulator</fullName>
    </submittedName>
</protein>
<dbReference type="EMBL" id="AAIVFG010000033">
    <property type="protein sequence ID" value="ECI4617828.1"/>
    <property type="molecule type" value="Genomic_DNA"/>
</dbReference>
<dbReference type="Gene3D" id="1.10.238.160">
    <property type="match status" value="1"/>
</dbReference>
<evidence type="ECO:0000313" key="3">
    <source>
        <dbReference type="EMBL" id="ECL0496759.1"/>
    </source>
</evidence>
<dbReference type="InterPro" id="IPR009061">
    <property type="entry name" value="DNA-bd_dom_put_sf"/>
</dbReference>
<dbReference type="EMBL" id="AAJERZ010000028">
    <property type="protein sequence ID" value="ECL0496759.1"/>
    <property type="molecule type" value="Genomic_DNA"/>
</dbReference>